<evidence type="ECO:0000313" key="2">
    <source>
        <dbReference type="Proteomes" id="UP000306319"/>
    </source>
</evidence>
<reference evidence="1" key="1">
    <citation type="submission" date="2019-04" db="EMBL/GenBank/DDBJ databases">
        <title>Microbes associate with the intestines of laboratory mice.</title>
        <authorList>
            <person name="Navarre W."/>
            <person name="Wong E."/>
            <person name="Huang K."/>
            <person name="Tropini C."/>
            <person name="Ng K."/>
            <person name="Yu B."/>
        </authorList>
    </citation>
    <scope>NUCLEOTIDE SEQUENCE</scope>
    <source>
        <strain evidence="1">NM04_E33</strain>
    </source>
</reference>
<comment type="caution">
    <text evidence="1">The sequence shown here is derived from an EMBL/GenBank/DDBJ whole genome shotgun (WGS) entry which is preliminary data.</text>
</comment>
<organism evidence="1 2">
    <name type="scientific">Lepagella muris</name>
    <dbReference type="NCBI Taxonomy" id="3032870"/>
    <lineage>
        <taxon>Bacteria</taxon>
        <taxon>Pseudomonadati</taxon>
        <taxon>Bacteroidota</taxon>
        <taxon>Bacteroidia</taxon>
        <taxon>Bacteroidales</taxon>
        <taxon>Muribaculaceae</taxon>
        <taxon>Lepagella</taxon>
    </lineage>
</organism>
<dbReference type="EMBL" id="SRYB01000040">
    <property type="protein sequence ID" value="TGY76466.1"/>
    <property type="molecule type" value="Genomic_DNA"/>
</dbReference>
<proteinExistence type="predicted"/>
<protein>
    <submittedName>
        <fullName evidence="1">LysM peptidoglycan-binding domain-containing protein</fullName>
    </submittedName>
</protein>
<name>A0AC61RBU3_9BACT</name>
<keyword evidence="2" id="KW-1185">Reference proteome</keyword>
<evidence type="ECO:0000313" key="1">
    <source>
        <dbReference type="EMBL" id="TGY76466.1"/>
    </source>
</evidence>
<accession>A0AC61RBU3</accession>
<sequence>MTIFKKYAALFLLSSFAIGGITAQTITSKSPHSDAHKQLLANQAKSKDQIRLVEKNTFIDLIDDIEPEPDIYTEGWNSKAVNPFKESDVPDTQVIDVTGYVMPVPGKVTSNYGYRRRFGRMHKGIDLAIRNNDTIYAAFDGKCRLTAYERKGYGNYVILRHPNGLETVYGHLNKPLVKADQVVKAGDPIGLGGSTGRSTGPHLHFETRFMGYAINPSAIFDFANQTTHTDTYTFDKRTYTKARNFAPAGKTLAKAESSNPYRAAANEKDSYTVRKGDTLSSIAKSYGLSSTTLRKINGMGAADVIKVGQVLKLK</sequence>
<gene>
    <name evidence="1" type="ORF">E5331_18145</name>
</gene>
<dbReference type="Proteomes" id="UP000306319">
    <property type="component" value="Unassembled WGS sequence"/>
</dbReference>